<evidence type="ECO:0000313" key="8">
    <source>
        <dbReference type="EMBL" id="KDR82396.1"/>
    </source>
</evidence>
<evidence type="ECO:0000256" key="2">
    <source>
        <dbReference type="ARBA" id="ARBA00022723"/>
    </source>
</evidence>
<gene>
    <name evidence="8" type="ORF">GALMADRAFT_237679</name>
</gene>
<dbReference type="HOGENOM" id="CLU_057738_2_0_1"/>
<accession>A0A067TGY1</accession>
<evidence type="ECO:0000256" key="5">
    <source>
        <dbReference type="ARBA" id="ARBA00022786"/>
    </source>
</evidence>
<feature type="domain" description="RING-type" evidence="7">
    <location>
        <begin position="1"/>
        <end position="205"/>
    </location>
</feature>
<reference evidence="9" key="1">
    <citation type="journal article" date="2014" name="Proc. Natl. Acad. Sci. U.S.A.">
        <title>Extensive sampling of basidiomycete genomes demonstrates inadequacy of the white-rot/brown-rot paradigm for wood decay fungi.</title>
        <authorList>
            <person name="Riley R."/>
            <person name="Salamov A.A."/>
            <person name="Brown D.W."/>
            <person name="Nagy L.G."/>
            <person name="Floudas D."/>
            <person name="Held B.W."/>
            <person name="Levasseur A."/>
            <person name="Lombard V."/>
            <person name="Morin E."/>
            <person name="Otillar R."/>
            <person name="Lindquist E.A."/>
            <person name="Sun H."/>
            <person name="LaButti K.M."/>
            <person name="Schmutz J."/>
            <person name="Jabbour D."/>
            <person name="Luo H."/>
            <person name="Baker S.E."/>
            <person name="Pisabarro A.G."/>
            <person name="Walton J.D."/>
            <person name="Blanchette R.A."/>
            <person name="Henrissat B."/>
            <person name="Martin F."/>
            <person name="Cullen D."/>
            <person name="Hibbett D.S."/>
            <person name="Grigoriev I.V."/>
        </authorList>
    </citation>
    <scope>NUCLEOTIDE SEQUENCE [LARGE SCALE GENOMIC DNA]</scope>
    <source>
        <strain evidence="9">CBS 339.88</strain>
    </source>
</reference>
<dbReference type="SUPFAM" id="SSF57850">
    <property type="entry name" value="RING/U-box"/>
    <property type="match status" value="2"/>
</dbReference>
<keyword evidence="9" id="KW-1185">Reference proteome</keyword>
<evidence type="ECO:0000256" key="1">
    <source>
        <dbReference type="ARBA" id="ARBA00022679"/>
    </source>
</evidence>
<dbReference type="Gene3D" id="1.20.120.1750">
    <property type="match status" value="1"/>
</dbReference>
<keyword evidence="6" id="KW-0862">Zinc</keyword>
<evidence type="ECO:0000313" key="9">
    <source>
        <dbReference type="Proteomes" id="UP000027222"/>
    </source>
</evidence>
<evidence type="ECO:0000256" key="3">
    <source>
        <dbReference type="ARBA" id="ARBA00022737"/>
    </source>
</evidence>
<keyword evidence="1" id="KW-0808">Transferase</keyword>
<evidence type="ECO:0000256" key="4">
    <source>
        <dbReference type="ARBA" id="ARBA00022771"/>
    </source>
</evidence>
<dbReference type="OrthoDB" id="3032522at2759"/>
<dbReference type="GO" id="GO:0008270">
    <property type="term" value="F:zinc ion binding"/>
    <property type="evidence" value="ECO:0007669"/>
    <property type="project" value="UniProtKB-KW"/>
</dbReference>
<dbReference type="PROSITE" id="PS51873">
    <property type="entry name" value="TRIAD"/>
    <property type="match status" value="1"/>
</dbReference>
<dbReference type="EMBL" id="KL142369">
    <property type="protein sequence ID" value="KDR82396.1"/>
    <property type="molecule type" value="Genomic_DNA"/>
</dbReference>
<protein>
    <recommendedName>
        <fullName evidence="7">RING-type domain-containing protein</fullName>
    </recommendedName>
</protein>
<organism evidence="8 9">
    <name type="scientific">Galerina marginata (strain CBS 339.88)</name>
    <dbReference type="NCBI Taxonomy" id="685588"/>
    <lineage>
        <taxon>Eukaryota</taxon>
        <taxon>Fungi</taxon>
        <taxon>Dikarya</taxon>
        <taxon>Basidiomycota</taxon>
        <taxon>Agaricomycotina</taxon>
        <taxon>Agaricomycetes</taxon>
        <taxon>Agaricomycetidae</taxon>
        <taxon>Agaricales</taxon>
        <taxon>Agaricineae</taxon>
        <taxon>Strophariaceae</taxon>
        <taxon>Galerina</taxon>
    </lineage>
</organism>
<evidence type="ECO:0000256" key="6">
    <source>
        <dbReference type="ARBA" id="ARBA00022833"/>
    </source>
</evidence>
<dbReference type="AlphaFoldDB" id="A0A067TGY1"/>
<dbReference type="Pfam" id="PF22191">
    <property type="entry name" value="IBR_1"/>
    <property type="match status" value="1"/>
</dbReference>
<name>A0A067TGY1_GALM3</name>
<keyword evidence="4" id="KW-0863">Zinc-finger</keyword>
<keyword evidence="2" id="KW-0479">Metal-binding</keyword>
<dbReference type="InterPro" id="IPR031127">
    <property type="entry name" value="E3_UB_ligase_RBR"/>
</dbReference>
<proteinExistence type="predicted"/>
<keyword evidence="3" id="KW-0677">Repeat</keyword>
<dbReference type="Proteomes" id="UP000027222">
    <property type="component" value="Unassembled WGS sequence"/>
</dbReference>
<keyword evidence="5" id="KW-0833">Ubl conjugation pathway</keyword>
<dbReference type="InterPro" id="IPR044066">
    <property type="entry name" value="TRIAD_supradom"/>
</dbReference>
<dbReference type="GO" id="GO:0004842">
    <property type="term" value="F:ubiquitin-protein transferase activity"/>
    <property type="evidence" value="ECO:0007669"/>
    <property type="project" value="InterPro"/>
</dbReference>
<dbReference type="STRING" id="685588.A0A067TGY1"/>
<evidence type="ECO:0000259" key="7">
    <source>
        <dbReference type="PROSITE" id="PS51873"/>
    </source>
</evidence>
<dbReference type="PANTHER" id="PTHR11685">
    <property type="entry name" value="RBR FAMILY RING FINGER AND IBR DOMAIN-CONTAINING"/>
    <property type="match status" value="1"/>
</dbReference>
<dbReference type="CDD" id="cd20335">
    <property type="entry name" value="BRcat_RBR"/>
    <property type="match status" value="1"/>
</dbReference>
<sequence>MSCVQPNCKNRSESNSPTLECNHKLDLCLEHISQIVQTRVKNQDSYFECPIDNCRTRIKDTRVEDWINTKDDDYMDRCLILIATSDPRFAICPLINCPGAQYHLGGTDTPIVQCKTCGVHYCFKDRVVWKETDSHNCATYGTYAGAEMGADLKPCPSCKLHMTRISGCNHMTCSNCHYHFCWVCLREWDFDGAHGRNWYACPYGVRYNV</sequence>
<dbReference type="GO" id="GO:0016567">
    <property type="term" value="P:protein ubiquitination"/>
    <property type="evidence" value="ECO:0007669"/>
    <property type="project" value="InterPro"/>
</dbReference>
<dbReference type="CDD" id="cd20336">
    <property type="entry name" value="Rcat_RBR"/>
    <property type="match status" value="1"/>
</dbReference>